<proteinExistence type="predicted"/>
<dbReference type="Pfam" id="PF00535">
    <property type="entry name" value="Glycos_transf_2"/>
    <property type="match status" value="1"/>
</dbReference>
<accession>A0A2M7IBV4</accession>
<sequence length="74" mass="8449">MKITILIYTRNEERNISDCINSAKLLTDKIILVDMESSDKTVEIAKSLNIPVFNFPKSNYVEPAREFGIKQAET</sequence>
<feature type="non-terminal residue" evidence="2">
    <location>
        <position position="74"/>
    </location>
</feature>
<name>A0A2M7IBV4_9BACT</name>
<comment type="caution">
    <text evidence="2">The sequence shown here is derived from an EMBL/GenBank/DDBJ whole genome shotgun (WGS) entry which is preliminary data.</text>
</comment>
<dbReference type="AlphaFoldDB" id="A0A2M7IBV4"/>
<dbReference type="PANTHER" id="PTHR43630:SF2">
    <property type="entry name" value="GLYCOSYLTRANSFERASE"/>
    <property type="match status" value="1"/>
</dbReference>
<evidence type="ECO:0000313" key="3">
    <source>
        <dbReference type="Proteomes" id="UP000230822"/>
    </source>
</evidence>
<dbReference type="Gene3D" id="3.90.550.10">
    <property type="entry name" value="Spore Coat Polysaccharide Biosynthesis Protein SpsA, Chain A"/>
    <property type="match status" value="1"/>
</dbReference>
<dbReference type="SUPFAM" id="SSF53448">
    <property type="entry name" value="Nucleotide-diphospho-sugar transferases"/>
    <property type="match status" value="1"/>
</dbReference>
<evidence type="ECO:0000259" key="1">
    <source>
        <dbReference type="Pfam" id="PF00535"/>
    </source>
</evidence>
<evidence type="ECO:0000313" key="2">
    <source>
        <dbReference type="EMBL" id="PIW73073.1"/>
    </source>
</evidence>
<dbReference type="InterPro" id="IPR029044">
    <property type="entry name" value="Nucleotide-diphossugar_trans"/>
</dbReference>
<dbReference type="PANTHER" id="PTHR43630">
    <property type="entry name" value="POLY-BETA-1,6-N-ACETYL-D-GLUCOSAMINE SYNTHASE"/>
    <property type="match status" value="1"/>
</dbReference>
<dbReference type="GO" id="GO:0016740">
    <property type="term" value="F:transferase activity"/>
    <property type="evidence" value="ECO:0007669"/>
    <property type="project" value="UniProtKB-KW"/>
</dbReference>
<gene>
    <name evidence="2" type="ORF">CO005_03400</name>
</gene>
<protein>
    <submittedName>
        <fullName evidence="2">Glycosyltransferase family 2 protein</fullName>
    </submittedName>
</protein>
<keyword evidence="2" id="KW-0808">Transferase</keyword>
<organism evidence="2 3">
    <name type="scientific">Candidatus Roizmanbacteria bacterium CG_4_8_14_3_um_filter_34_9</name>
    <dbReference type="NCBI Taxonomy" id="1974832"/>
    <lineage>
        <taxon>Bacteria</taxon>
        <taxon>Candidatus Roizmaniibacteriota</taxon>
    </lineage>
</organism>
<reference evidence="3" key="1">
    <citation type="submission" date="2017-09" db="EMBL/GenBank/DDBJ databases">
        <title>Depth-based differentiation of microbial function through sediment-hosted aquifers and enrichment of novel symbionts in the deep terrestrial subsurface.</title>
        <authorList>
            <person name="Probst A.J."/>
            <person name="Ladd B."/>
            <person name="Jarett J.K."/>
            <person name="Geller-Mcgrath D.E."/>
            <person name="Sieber C.M.K."/>
            <person name="Emerson J.B."/>
            <person name="Anantharaman K."/>
            <person name="Thomas B.C."/>
            <person name="Malmstrom R."/>
            <person name="Stieglmeier M."/>
            <person name="Klingl A."/>
            <person name="Woyke T."/>
            <person name="Ryan C.M."/>
            <person name="Banfield J.F."/>
        </authorList>
    </citation>
    <scope>NUCLEOTIDE SEQUENCE [LARGE SCALE GENOMIC DNA]</scope>
</reference>
<dbReference type="Proteomes" id="UP000230822">
    <property type="component" value="Unassembled WGS sequence"/>
</dbReference>
<feature type="domain" description="Glycosyltransferase 2-like" evidence="1">
    <location>
        <begin position="4"/>
        <end position="73"/>
    </location>
</feature>
<dbReference type="EMBL" id="PFGU01000092">
    <property type="protein sequence ID" value="PIW73073.1"/>
    <property type="molecule type" value="Genomic_DNA"/>
</dbReference>
<dbReference type="InterPro" id="IPR001173">
    <property type="entry name" value="Glyco_trans_2-like"/>
</dbReference>